<protein>
    <submittedName>
        <fullName evidence="1">Uncharacterized protein</fullName>
    </submittedName>
</protein>
<dbReference type="Proteomes" id="UP000685013">
    <property type="component" value="Chromosome 7"/>
</dbReference>
<evidence type="ECO:0000313" key="2">
    <source>
        <dbReference type="Proteomes" id="UP000685013"/>
    </source>
</evidence>
<keyword evidence="2" id="KW-1185">Reference proteome</keyword>
<proteinExistence type="predicted"/>
<sequence length="136" mass="15565">MQGSEKAIVFVGRENPRLLRGCCCCLSSQPFIVLYTRPPARFHSFHLTFYSRATVHMFDNQSATVATTSKAPTRIRIWMWLVHVAYGLWRSGPTHDLPKGTRPVFVEQKLSAWLLVKLSQLSLSFHASDRTGWTDR</sequence>
<comment type="caution">
    <text evidence="1">The sequence shown here is derived from an EMBL/GenBank/DDBJ whole genome shotgun (WGS) entry which is preliminary data.</text>
</comment>
<reference evidence="1 2" key="1">
    <citation type="journal article" date="2021" name="Hortic Res">
        <title>The domestication of Cucurbita argyrosperma as revealed by the genome of its wild relative.</title>
        <authorList>
            <person name="Barrera-Redondo J."/>
            <person name="Sanchez-de la Vega G."/>
            <person name="Aguirre-Liguori J.A."/>
            <person name="Castellanos-Morales G."/>
            <person name="Gutierrez-Guerrero Y.T."/>
            <person name="Aguirre-Dugua X."/>
            <person name="Aguirre-Planter E."/>
            <person name="Tenaillon M.I."/>
            <person name="Lira-Saade R."/>
            <person name="Eguiarte L.E."/>
        </authorList>
    </citation>
    <scope>NUCLEOTIDE SEQUENCE [LARGE SCALE GENOMIC DNA]</scope>
    <source>
        <strain evidence="1">JBR-2021</strain>
    </source>
</reference>
<gene>
    <name evidence="1" type="ORF">SDJN03_11130</name>
</gene>
<dbReference type="AlphaFoldDB" id="A0AAV6NB54"/>
<evidence type="ECO:0000313" key="1">
    <source>
        <dbReference type="EMBL" id="KAG6594577.1"/>
    </source>
</evidence>
<organism evidence="1 2">
    <name type="scientific">Cucurbita argyrosperma subsp. sororia</name>
    <dbReference type="NCBI Taxonomy" id="37648"/>
    <lineage>
        <taxon>Eukaryota</taxon>
        <taxon>Viridiplantae</taxon>
        <taxon>Streptophyta</taxon>
        <taxon>Embryophyta</taxon>
        <taxon>Tracheophyta</taxon>
        <taxon>Spermatophyta</taxon>
        <taxon>Magnoliopsida</taxon>
        <taxon>eudicotyledons</taxon>
        <taxon>Gunneridae</taxon>
        <taxon>Pentapetalae</taxon>
        <taxon>rosids</taxon>
        <taxon>fabids</taxon>
        <taxon>Cucurbitales</taxon>
        <taxon>Cucurbitaceae</taxon>
        <taxon>Cucurbiteae</taxon>
        <taxon>Cucurbita</taxon>
    </lineage>
</organism>
<name>A0AAV6NB54_9ROSI</name>
<dbReference type="EMBL" id="JAGKQH010000007">
    <property type="protein sequence ID" value="KAG6594577.1"/>
    <property type="molecule type" value="Genomic_DNA"/>
</dbReference>
<feature type="non-terminal residue" evidence="1">
    <location>
        <position position="1"/>
    </location>
</feature>
<accession>A0AAV6NB54</accession>